<organism evidence="1 2">
    <name type="scientific">Plantibacter flavus</name>
    <dbReference type="NCBI Taxonomy" id="150123"/>
    <lineage>
        <taxon>Bacteria</taxon>
        <taxon>Bacillati</taxon>
        <taxon>Actinomycetota</taxon>
        <taxon>Actinomycetes</taxon>
        <taxon>Micrococcales</taxon>
        <taxon>Microbacteriaceae</taxon>
        <taxon>Plantibacter</taxon>
    </lineage>
</organism>
<keyword evidence="2" id="KW-1185">Reference proteome</keyword>
<dbReference type="Proteomes" id="UP000266915">
    <property type="component" value="Unassembled WGS sequence"/>
</dbReference>
<dbReference type="AlphaFoldDB" id="A0A3N2C3S7"/>
<evidence type="ECO:0008006" key="3">
    <source>
        <dbReference type="Google" id="ProtNLM"/>
    </source>
</evidence>
<dbReference type="Pfam" id="PF11248">
    <property type="entry name" value="DUF3046"/>
    <property type="match status" value="1"/>
</dbReference>
<dbReference type="InterPro" id="IPR021408">
    <property type="entry name" value="DUF3046"/>
</dbReference>
<proteinExistence type="predicted"/>
<sequence>MKLSEFRTAVADEFGAAYGAVLTGDLGLTEFGSKTAEEALRAGVPPRDVWMALCTATDVPDERRHGVGRLQPGA</sequence>
<dbReference type="RefSeq" id="WP_085513019.1">
    <property type="nucleotide sequence ID" value="NZ_FXAP01000005.1"/>
</dbReference>
<evidence type="ECO:0000313" key="2">
    <source>
        <dbReference type="Proteomes" id="UP000266915"/>
    </source>
</evidence>
<accession>A0A3N2C3S7</accession>
<comment type="caution">
    <text evidence="1">The sequence shown here is derived from an EMBL/GenBank/DDBJ whole genome shotgun (WGS) entry which is preliminary data.</text>
</comment>
<name>A0A3N2C3S7_9MICO</name>
<reference evidence="1 2" key="1">
    <citation type="submission" date="2018-11" db="EMBL/GenBank/DDBJ databases">
        <title>Sequencing the genomes of 1000 actinobacteria strains.</title>
        <authorList>
            <person name="Klenk H.-P."/>
        </authorList>
    </citation>
    <scope>NUCLEOTIDE SEQUENCE [LARGE SCALE GENOMIC DNA]</scope>
    <source>
        <strain evidence="1 2">DSM 14012</strain>
    </source>
</reference>
<evidence type="ECO:0000313" key="1">
    <source>
        <dbReference type="EMBL" id="ROR82162.1"/>
    </source>
</evidence>
<dbReference type="EMBL" id="RKHL01000001">
    <property type="protein sequence ID" value="ROR82162.1"/>
    <property type="molecule type" value="Genomic_DNA"/>
</dbReference>
<gene>
    <name evidence="1" type="ORF">EDD42_2250</name>
</gene>
<protein>
    <recommendedName>
        <fullName evidence="3">Signal transduction histidine kinase</fullName>
    </recommendedName>
</protein>